<keyword evidence="7" id="KW-1185">Reference proteome</keyword>
<evidence type="ECO:0000313" key="7">
    <source>
        <dbReference type="Proteomes" id="UP000002710"/>
    </source>
</evidence>
<feature type="transmembrane region" description="Helical" evidence="2">
    <location>
        <begin position="456"/>
        <end position="478"/>
    </location>
</feature>
<dbReference type="KEGG" id="dde:Dde_0576"/>
<protein>
    <recommendedName>
        <fullName evidence="8">Transmembrane signal peptide protein</fullName>
    </recommendedName>
</protein>
<dbReference type="HOGENOM" id="CLU_015045_2_0_7"/>
<evidence type="ECO:0000256" key="3">
    <source>
        <dbReference type="SAM" id="SignalP"/>
    </source>
</evidence>
<evidence type="ECO:0000259" key="5">
    <source>
        <dbReference type="Pfam" id="PF20990"/>
    </source>
</evidence>
<gene>
    <name evidence="6" type="ordered locus">Dde_0576</name>
</gene>
<accession>Q315L9</accession>
<sequence length="652" mass="70152">MSHTLQKRTALLAACLAAVPLLCALLLSSPVPACAARQAPAAERILLFDSTVHIQPDGLLSERETIRVNVLGQNIRRGIFRDIPVRYKLGMGLRRRHALIVQNVLRNGKPEPYAVEQRNHVLRILIGSGHAMLDHGVHTYEITYTLDKQIGVPEDGKEALLAWNVTGNYWDFTIDKATCTVVAPPGVSVVSATGATGRPGEHGTTFTASYHGAEAAFATTKPLPPREGFTIFTRLTPPDGLAGPQGFAAVWADNKLFFAGIALQLLPLLVFALLWHKFGRDPHGPVVIPRYEPPAGMDAASAGSLLQNAPMPRKRALMLSIVHLAAEGCLTIETEKMTHVLHATGKPSSVPANRQVLEELFRTGNTVQLSSYNRPALSSAADALQRSMKERYDTPEIRRNNTSKLLLCVLSSIAALAGSVPLVFAGDAGGFMAGAASGMLLLMAGLVPYKILSRRFSIPGILFSLIFFSFALIFFASFNRHAEANTGMVIVLWNVFLLWLFRRLMPAYTEKGMALVNELKGFRLFLSLTEKQRLQMQDQPEITRERFEALLPFAMAFGVERRWEDSFKAAMQLRGEDSTNYGIRWYDRGFSGTEMRHAGLGAALGSSIGASVSASMPESTVSGSSGGFSSGGSGSSGGGSGSGGGGGGGGGW</sequence>
<feature type="transmembrane region" description="Helical" evidence="2">
    <location>
        <begin position="430"/>
        <end position="449"/>
    </location>
</feature>
<evidence type="ECO:0000256" key="1">
    <source>
        <dbReference type="SAM" id="MobiDB-lite"/>
    </source>
</evidence>
<keyword evidence="2" id="KW-1133">Transmembrane helix</keyword>
<evidence type="ECO:0000259" key="4">
    <source>
        <dbReference type="Pfam" id="PF09972"/>
    </source>
</evidence>
<dbReference type="STRING" id="207559.Dde_0576"/>
<feature type="transmembrane region" description="Helical" evidence="2">
    <location>
        <begin position="484"/>
        <end position="501"/>
    </location>
</feature>
<dbReference type="Pfam" id="PF09972">
    <property type="entry name" value="DUF2207"/>
    <property type="match status" value="1"/>
</dbReference>
<evidence type="ECO:0000313" key="6">
    <source>
        <dbReference type="EMBL" id="ABB37377.1"/>
    </source>
</evidence>
<dbReference type="InterPro" id="IPR018702">
    <property type="entry name" value="DUF2207"/>
</dbReference>
<feature type="domain" description="DUF2207" evidence="4">
    <location>
        <begin position="44"/>
        <end position="231"/>
    </location>
</feature>
<dbReference type="RefSeq" id="WP_011366690.1">
    <property type="nucleotide sequence ID" value="NC_007519.1"/>
</dbReference>
<dbReference type="Proteomes" id="UP000002710">
    <property type="component" value="Chromosome"/>
</dbReference>
<feature type="transmembrane region" description="Helical" evidence="2">
    <location>
        <begin position="405"/>
        <end position="424"/>
    </location>
</feature>
<feature type="region of interest" description="Disordered" evidence="1">
    <location>
        <begin position="614"/>
        <end position="652"/>
    </location>
</feature>
<dbReference type="eggNOG" id="COG4907">
    <property type="taxonomic scope" value="Bacteria"/>
</dbReference>
<keyword evidence="2" id="KW-0472">Membrane</keyword>
<dbReference type="InterPro" id="IPR048389">
    <property type="entry name" value="YciQ-like_C"/>
</dbReference>
<feature type="compositionally biased region" description="Gly residues" evidence="1">
    <location>
        <begin position="624"/>
        <end position="652"/>
    </location>
</feature>
<feature type="domain" description="Predicted membrane protein YciQ-like C-terminal" evidence="5">
    <location>
        <begin position="289"/>
        <end position="567"/>
    </location>
</feature>
<feature type="transmembrane region" description="Helical" evidence="2">
    <location>
        <begin position="256"/>
        <end position="275"/>
    </location>
</feature>
<evidence type="ECO:0000256" key="2">
    <source>
        <dbReference type="SAM" id="Phobius"/>
    </source>
</evidence>
<dbReference type="EMBL" id="CP000112">
    <property type="protein sequence ID" value="ABB37377.1"/>
    <property type="molecule type" value="Genomic_DNA"/>
</dbReference>
<keyword evidence="2" id="KW-0812">Transmembrane</keyword>
<feature type="chain" id="PRO_5004219890" description="Transmembrane signal peptide protein" evidence="3">
    <location>
        <begin position="36"/>
        <end position="652"/>
    </location>
</feature>
<organism evidence="6 7">
    <name type="scientific">Oleidesulfovibrio alaskensis (strain ATCC BAA-1058 / DSM 17464 / G20)</name>
    <name type="common">Desulfovibrio alaskensis</name>
    <dbReference type="NCBI Taxonomy" id="207559"/>
    <lineage>
        <taxon>Bacteria</taxon>
        <taxon>Pseudomonadati</taxon>
        <taxon>Thermodesulfobacteriota</taxon>
        <taxon>Desulfovibrionia</taxon>
        <taxon>Desulfovibrionales</taxon>
        <taxon>Desulfovibrionaceae</taxon>
        <taxon>Oleidesulfovibrio</taxon>
    </lineage>
</organism>
<feature type="signal peptide" evidence="3">
    <location>
        <begin position="1"/>
        <end position="35"/>
    </location>
</feature>
<keyword evidence="3" id="KW-0732">Signal</keyword>
<dbReference type="AlphaFoldDB" id="Q315L9"/>
<dbReference type="Pfam" id="PF20990">
    <property type="entry name" value="DUF2207_C"/>
    <property type="match status" value="1"/>
</dbReference>
<name>Q315L9_OLEA2</name>
<reference evidence="6 7" key="1">
    <citation type="journal article" date="2011" name="J. Bacteriol.">
        <title>Complete genome sequence and updated annotation of Desulfovibrio alaskensis G20.</title>
        <authorList>
            <person name="Hauser L.J."/>
            <person name="Land M.L."/>
            <person name="Brown S.D."/>
            <person name="Larimer F."/>
            <person name="Keller K.L."/>
            <person name="Rapp-Giles B.J."/>
            <person name="Price M.N."/>
            <person name="Lin M."/>
            <person name="Bruce D.C."/>
            <person name="Detter J.C."/>
            <person name="Tapia R."/>
            <person name="Han C.S."/>
            <person name="Goodwin L.A."/>
            <person name="Cheng J.F."/>
            <person name="Pitluck S."/>
            <person name="Copeland A."/>
            <person name="Lucas S."/>
            <person name="Nolan M."/>
            <person name="Lapidus A.L."/>
            <person name="Palumbo A.V."/>
            <person name="Wall J.D."/>
        </authorList>
    </citation>
    <scope>NUCLEOTIDE SEQUENCE [LARGE SCALE GENOMIC DNA]</scope>
    <source>
        <strain evidence="7">ATCC BAA 1058 / DSM 17464 / G20</strain>
    </source>
</reference>
<proteinExistence type="predicted"/>
<evidence type="ECO:0008006" key="8">
    <source>
        <dbReference type="Google" id="ProtNLM"/>
    </source>
</evidence>